<dbReference type="RefSeq" id="WP_067595785.1">
    <property type="nucleotide sequence ID" value="NZ_FOWC01000005.1"/>
</dbReference>
<evidence type="ECO:0000256" key="2">
    <source>
        <dbReference type="ARBA" id="ARBA00022475"/>
    </source>
</evidence>
<sequence>MTTSTDGAAPARQSKVSGSLTRFRTSAYVTGVGLLALCATMIIEYGFGNAAPAQVYSPIHGVLYMIYLVLTIDLAIKARWSIKSTVLVLLAGCVPFVSFVVERRVTHRVQAGRDVF</sequence>
<name>A0A1I5R2Z0_9PSEU</name>
<feature type="transmembrane region" description="Helical" evidence="6">
    <location>
        <begin position="82"/>
        <end position="101"/>
    </location>
</feature>
<dbReference type="STRING" id="112413.SAMN05421854_105535"/>
<dbReference type="PANTHER" id="PTHR40077:SF2">
    <property type="entry name" value="MEMBRANE PROTEIN"/>
    <property type="match status" value="1"/>
</dbReference>
<protein>
    <submittedName>
        <fullName evidence="8">DUF3817 domain-containing protein</fullName>
    </submittedName>
    <submittedName>
        <fullName evidence="9">Integral membrane protein</fullName>
    </submittedName>
</protein>
<dbReference type="Pfam" id="PF12823">
    <property type="entry name" value="DUF3817"/>
    <property type="match status" value="1"/>
</dbReference>
<dbReference type="Proteomes" id="UP000470404">
    <property type="component" value="Unassembled WGS sequence"/>
</dbReference>
<dbReference type="EMBL" id="FOWC01000005">
    <property type="protein sequence ID" value="SFP52872.1"/>
    <property type="molecule type" value="Genomic_DNA"/>
</dbReference>
<reference evidence="8 11" key="2">
    <citation type="submission" date="2020-01" db="EMBL/GenBank/DDBJ databases">
        <title>Insect and environment-associated Actinomycetes.</title>
        <authorList>
            <person name="Currrie C."/>
            <person name="Chevrette M."/>
            <person name="Carlson C."/>
            <person name="Stubbendieck R."/>
            <person name="Wendt-Pienkowski E."/>
        </authorList>
    </citation>
    <scope>NUCLEOTIDE SEQUENCE [LARGE SCALE GENOMIC DNA]</scope>
    <source>
        <strain evidence="8 11">SID8386</strain>
    </source>
</reference>
<evidence type="ECO:0000313" key="11">
    <source>
        <dbReference type="Proteomes" id="UP000470404"/>
    </source>
</evidence>
<evidence type="ECO:0000313" key="9">
    <source>
        <dbReference type="EMBL" id="SFP52872.1"/>
    </source>
</evidence>
<evidence type="ECO:0000256" key="6">
    <source>
        <dbReference type="SAM" id="Phobius"/>
    </source>
</evidence>
<dbReference type="NCBIfam" id="TIGR03954">
    <property type="entry name" value="integ_memb_HG"/>
    <property type="match status" value="1"/>
</dbReference>
<dbReference type="InterPro" id="IPR023845">
    <property type="entry name" value="DUF3817_TM"/>
</dbReference>
<reference evidence="9 10" key="1">
    <citation type="submission" date="2016-10" db="EMBL/GenBank/DDBJ databases">
        <authorList>
            <person name="de Groot N.N."/>
        </authorList>
    </citation>
    <scope>NUCLEOTIDE SEQUENCE [LARGE SCALE GENOMIC DNA]</scope>
    <source>
        <strain evidence="9 10">DSM 44637</strain>
    </source>
</reference>
<feature type="transmembrane region" description="Helical" evidence="6">
    <location>
        <begin position="27"/>
        <end position="47"/>
    </location>
</feature>
<dbReference type="OrthoDB" id="9342687at2"/>
<evidence type="ECO:0000256" key="1">
    <source>
        <dbReference type="ARBA" id="ARBA00004651"/>
    </source>
</evidence>
<dbReference type="AlphaFoldDB" id="A0A1I5R2Z0"/>
<feature type="transmembrane region" description="Helical" evidence="6">
    <location>
        <begin position="59"/>
        <end position="76"/>
    </location>
</feature>
<proteinExistence type="predicted"/>
<accession>A0A1I5R2Z0</accession>
<organism evidence="9 10">
    <name type="scientific">Amycolatopsis rubida</name>
    <dbReference type="NCBI Taxonomy" id="112413"/>
    <lineage>
        <taxon>Bacteria</taxon>
        <taxon>Bacillati</taxon>
        <taxon>Actinomycetota</taxon>
        <taxon>Actinomycetes</taxon>
        <taxon>Pseudonocardiales</taxon>
        <taxon>Pseudonocardiaceae</taxon>
        <taxon>Amycolatopsis</taxon>
    </lineage>
</organism>
<keyword evidence="3 6" id="KW-0812">Transmembrane</keyword>
<dbReference type="Proteomes" id="UP000199137">
    <property type="component" value="Unassembled WGS sequence"/>
</dbReference>
<feature type="domain" description="DUF3817" evidence="7">
    <location>
        <begin position="20"/>
        <end position="106"/>
    </location>
</feature>
<evidence type="ECO:0000313" key="10">
    <source>
        <dbReference type="Proteomes" id="UP000199137"/>
    </source>
</evidence>
<keyword evidence="5 6" id="KW-0472">Membrane</keyword>
<gene>
    <name evidence="8" type="ORF">G3I59_30695</name>
    <name evidence="9" type="ORF">SAMN05421854_105535</name>
</gene>
<dbReference type="GO" id="GO:0005886">
    <property type="term" value="C:plasma membrane"/>
    <property type="evidence" value="ECO:0007669"/>
    <property type="project" value="UniProtKB-SubCell"/>
</dbReference>
<dbReference type="PANTHER" id="PTHR40077">
    <property type="entry name" value="MEMBRANE PROTEIN-RELATED"/>
    <property type="match status" value="1"/>
</dbReference>
<evidence type="ECO:0000313" key="8">
    <source>
        <dbReference type="EMBL" id="NEC59834.1"/>
    </source>
</evidence>
<keyword evidence="2" id="KW-1003">Cell membrane</keyword>
<evidence type="ECO:0000256" key="4">
    <source>
        <dbReference type="ARBA" id="ARBA00022989"/>
    </source>
</evidence>
<keyword evidence="11" id="KW-1185">Reference proteome</keyword>
<dbReference type="EMBL" id="JAAGNC010000154">
    <property type="protein sequence ID" value="NEC59834.1"/>
    <property type="molecule type" value="Genomic_DNA"/>
</dbReference>
<evidence type="ECO:0000256" key="3">
    <source>
        <dbReference type="ARBA" id="ARBA00022692"/>
    </source>
</evidence>
<keyword evidence="4 6" id="KW-1133">Transmembrane helix</keyword>
<evidence type="ECO:0000259" key="7">
    <source>
        <dbReference type="Pfam" id="PF12823"/>
    </source>
</evidence>
<comment type="subcellular location">
    <subcellularLocation>
        <location evidence="1">Cell membrane</location>
        <topology evidence="1">Multi-pass membrane protein</topology>
    </subcellularLocation>
</comment>
<evidence type="ECO:0000256" key="5">
    <source>
        <dbReference type="ARBA" id="ARBA00023136"/>
    </source>
</evidence>